<evidence type="ECO:0000313" key="3">
    <source>
        <dbReference type="Proteomes" id="UP001595279"/>
    </source>
</evidence>
<dbReference type="RefSeq" id="WP_390268745.1">
    <property type="nucleotide sequence ID" value="NZ_JBHRSA010000012.1"/>
</dbReference>
<sequence>MATEALKVYPVVVPSSFDLQSFNFYLVKTQGVLLLVDAGINSRKCWEELNRVLKENSMSLKEIDKIVLTHSHADHTGLVNRVLAEHKVPVYAHEDAEARVKRDANYLAERIKFFRHLYQEMGCGSRGEQQLKLLERRAVENASLAIVGDIYPLHEGDVLDGLEVVETPGHWPDHIILYHQQEGVLFGGDHLIEHISTNALIEPDLNGNKLPTLVQYEQSLKKCQKYEMDTVYAGHGEMIRNPRGLIEKRLNGIERKAERINNLIHNIGSCTADMIAREYYSKVYDREFPLVMSEIIGHLDRLETSGRIEKRKVNGEWMYQELDTYTG</sequence>
<dbReference type="Gene3D" id="3.60.15.10">
    <property type="entry name" value="Ribonuclease Z/Hydroxyacylglutathione hydrolase-like"/>
    <property type="match status" value="1"/>
</dbReference>
<gene>
    <name evidence="2" type="ORF">ACFOGI_03950</name>
</gene>
<dbReference type="Proteomes" id="UP001595279">
    <property type="component" value="Unassembled WGS sequence"/>
</dbReference>
<evidence type="ECO:0000313" key="2">
    <source>
        <dbReference type="EMBL" id="MFC3039392.1"/>
    </source>
</evidence>
<dbReference type="InterPro" id="IPR036866">
    <property type="entry name" value="RibonucZ/Hydroxyglut_hydro"/>
</dbReference>
<keyword evidence="3" id="KW-1185">Reference proteome</keyword>
<dbReference type="SMART" id="SM00849">
    <property type="entry name" value="Lactamase_B"/>
    <property type="match status" value="1"/>
</dbReference>
<accession>A0ABV7CSM6</accession>
<proteinExistence type="predicted"/>
<evidence type="ECO:0000259" key="1">
    <source>
        <dbReference type="SMART" id="SM00849"/>
    </source>
</evidence>
<dbReference type="SUPFAM" id="SSF56281">
    <property type="entry name" value="Metallo-hydrolase/oxidoreductase"/>
    <property type="match status" value="1"/>
</dbReference>
<protein>
    <submittedName>
        <fullName evidence="2">MBL fold metallo-hydrolase</fullName>
    </submittedName>
</protein>
<dbReference type="Pfam" id="PF00753">
    <property type="entry name" value="Lactamase_B"/>
    <property type="match status" value="1"/>
</dbReference>
<feature type="domain" description="Metallo-beta-lactamase" evidence="1">
    <location>
        <begin position="21"/>
        <end position="235"/>
    </location>
</feature>
<dbReference type="PANTHER" id="PTHR23131">
    <property type="entry name" value="ENDORIBONUCLEASE LACTB2"/>
    <property type="match status" value="1"/>
</dbReference>
<name>A0ABV7CSM6_9BACI</name>
<reference evidence="3" key="1">
    <citation type="journal article" date="2019" name="Int. J. Syst. Evol. Microbiol.">
        <title>The Global Catalogue of Microorganisms (GCM) 10K type strain sequencing project: providing services to taxonomists for standard genome sequencing and annotation.</title>
        <authorList>
            <consortium name="The Broad Institute Genomics Platform"/>
            <consortium name="The Broad Institute Genome Sequencing Center for Infectious Disease"/>
            <person name="Wu L."/>
            <person name="Ma J."/>
        </authorList>
    </citation>
    <scope>NUCLEOTIDE SEQUENCE [LARGE SCALE GENOMIC DNA]</scope>
    <source>
        <strain evidence="3">KCTC 13128</strain>
    </source>
</reference>
<dbReference type="InterPro" id="IPR001279">
    <property type="entry name" value="Metallo-B-lactamas"/>
</dbReference>
<dbReference type="EMBL" id="JBHRSA010000012">
    <property type="protein sequence ID" value="MFC3039392.1"/>
    <property type="molecule type" value="Genomic_DNA"/>
</dbReference>
<comment type="caution">
    <text evidence="2">The sequence shown here is derived from an EMBL/GenBank/DDBJ whole genome shotgun (WGS) entry which is preliminary data.</text>
</comment>
<dbReference type="InterPro" id="IPR050662">
    <property type="entry name" value="Sec-metab_biosynth-thioest"/>
</dbReference>
<organism evidence="2 3">
    <name type="scientific">Virgibacillus xinjiangensis</name>
    <dbReference type="NCBI Taxonomy" id="393090"/>
    <lineage>
        <taxon>Bacteria</taxon>
        <taxon>Bacillati</taxon>
        <taxon>Bacillota</taxon>
        <taxon>Bacilli</taxon>
        <taxon>Bacillales</taxon>
        <taxon>Bacillaceae</taxon>
        <taxon>Virgibacillus</taxon>
    </lineage>
</organism>